<dbReference type="EMBL" id="MFJB01000055">
    <property type="protein sequence ID" value="OGF99653.1"/>
    <property type="molecule type" value="Genomic_DNA"/>
</dbReference>
<sequence length="206" mass="23765">MIIDMEHPEHWHDLPKKERKKLKREFYRHQMDKQLRLENIKKYAIFAAISLTVLFGGYWFVKETSKPKPGEFVPSLGNKHIQNITDPHEPYNSNPPTSGTHVGGKAQWGVSDSPIPDELQLHNLEDGGVMVQYNCAPEKDDCQRLISDLAKIANKYPEEVTLAPYPKLDTRIALTAWTRIDKFNDFNSERIEKFINSFRGIDHHAG</sequence>
<evidence type="ECO:0000313" key="3">
    <source>
        <dbReference type="EMBL" id="OGF99653.1"/>
    </source>
</evidence>
<evidence type="ECO:0000256" key="1">
    <source>
        <dbReference type="SAM" id="MobiDB-lite"/>
    </source>
</evidence>
<comment type="caution">
    <text evidence="3">The sequence shown here is derived from an EMBL/GenBank/DDBJ whole genome shotgun (WGS) entry which is preliminary data.</text>
</comment>
<dbReference type="Pfam" id="PF11303">
    <property type="entry name" value="DUF3105"/>
    <property type="match status" value="1"/>
</dbReference>
<organism evidence="3 4">
    <name type="scientific">Candidatus Gottesmanbacteria bacterium RBG_16_38_7b</name>
    <dbReference type="NCBI Taxonomy" id="1798372"/>
    <lineage>
        <taxon>Bacteria</taxon>
        <taxon>Candidatus Gottesmaniibacteriota</taxon>
    </lineage>
</organism>
<protein>
    <recommendedName>
        <fullName evidence="5">DUF3105 domain-containing protein</fullName>
    </recommendedName>
</protein>
<feature type="compositionally biased region" description="Polar residues" evidence="1">
    <location>
        <begin position="86"/>
        <end position="100"/>
    </location>
</feature>
<gene>
    <name evidence="3" type="ORF">A2153_03815</name>
</gene>
<feature type="region of interest" description="Disordered" evidence="1">
    <location>
        <begin position="86"/>
        <end position="106"/>
    </location>
</feature>
<dbReference type="AlphaFoldDB" id="A0A1F5YHT8"/>
<accession>A0A1F5YHT8</accession>
<name>A0A1F5YHT8_9BACT</name>
<reference evidence="3 4" key="1">
    <citation type="journal article" date="2016" name="Nat. Commun.">
        <title>Thousands of microbial genomes shed light on interconnected biogeochemical processes in an aquifer system.</title>
        <authorList>
            <person name="Anantharaman K."/>
            <person name="Brown C.T."/>
            <person name="Hug L.A."/>
            <person name="Sharon I."/>
            <person name="Castelle C.J."/>
            <person name="Probst A.J."/>
            <person name="Thomas B.C."/>
            <person name="Singh A."/>
            <person name="Wilkins M.J."/>
            <person name="Karaoz U."/>
            <person name="Brodie E.L."/>
            <person name="Williams K.H."/>
            <person name="Hubbard S.S."/>
            <person name="Banfield J.F."/>
        </authorList>
    </citation>
    <scope>NUCLEOTIDE SEQUENCE [LARGE SCALE GENOMIC DNA]</scope>
</reference>
<evidence type="ECO:0008006" key="5">
    <source>
        <dbReference type="Google" id="ProtNLM"/>
    </source>
</evidence>
<evidence type="ECO:0000313" key="4">
    <source>
        <dbReference type="Proteomes" id="UP000177396"/>
    </source>
</evidence>
<keyword evidence="2" id="KW-0472">Membrane</keyword>
<dbReference type="InterPro" id="IPR021454">
    <property type="entry name" value="DUF3105"/>
</dbReference>
<proteinExistence type="predicted"/>
<feature type="transmembrane region" description="Helical" evidence="2">
    <location>
        <begin position="43"/>
        <end position="61"/>
    </location>
</feature>
<keyword evidence="2" id="KW-0812">Transmembrane</keyword>
<dbReference type="Proteomes" id="UP000177396">
    <property type="component" value="Unassembled WGS sequence"/>
</dbReference>
<keyword evidence="2" id="KW-1133">Transmembrane helix</keyword>
<evidence type="ECO:0000256" key="2">
    <source>
        <dbReference type="SAM" id="Phobius"/>
    </source>
</evidence>